<feature type="region of interest" description="Disordered" evidence="1">
    <location>
        <begin position="193"/>
        <end position="242"/>
    </location>
</feature>
<dbReference type="Proteomes" id="UP001215598">
    <property type="component" value="Unassembled WGS sequence"/>
</dbReference>
<accession>A0AAD7IXB2</accession>
<proteinExistence type="predicted"/>
<name>A0AAD7IXB2_9AGAR</name>
<protein>
    <submittedName>
        <fullName evidence="2">Uncharacterized protein</fullName>
    </submittedName>
</protein>
<gene>
    <name evidence="2" type="ORF">B0H16DRAFT_1837402</name>
</gene>
<evidence type="ECO:0000313" key="2">
    <source>
        <dbReference type="EMBL" id="KAJ7752318.1"/>
    </source>
</evidence>
<dbReference type="EMBL" id="JARKIB010000059">
    <property type="protein sequence ID" value="KAJ7752318.1"/>
    <property type="molecule type" value="Genomic_DNA"/>
</dbReference>
<comment type="caution">
    <text evidence="2">The sequence shown here is derived from an EMBL/GenBank/DDBJ whole genome shotgun (WGS) entry which is preliminary data.</text>
</comment>
<dbReference type="AlphaFoldDB" id="A0AAD7IXB2"/>
<sequence length="305" mass="33505">MAGSIPRLTRVATVSVRTPRPPIDRRIYDAETMPSTYRSRSRTTSTSPCCHTHPRPAPQTHGGDHLPTASISRGRYSVNPRRAALPGVHRTRFRTTSVPPPPPPFHSMTPHTAGGRRPTPVSHRARHVRQYVLQSSGSAPRRARLHPSKIYRANPDLHLQASTFNNHQNVATHLTLSTGSPFPFVRGANAAGTASTSRYAPPARCVNSTRHPRPCAQRKCGTQERKETTPRPRATKPISGGGERRTQRFLIAAAAPPIKRKVAFPAGRGRGVRVVVSIRESVAIRVCKHHPGLQTTRYISIMILG</sequence>
<feature type="region of interest" description="Disordered" evidence="1">
    <location>
        <begin position="16"/>
        <end position="77"/>
    </location>
</feature>
<evidence type="ECO:0000256" key="1">
    <source>
        <dbReference type="SAM" id="MobiDB-lite"/>
    </source>
</evidence>
<feature type="compositionally biased region" description="Low complexity" evidence="1">
    <location>
        <begin position="35"/>
        <end position="47"/>
    </location>
</feature>
<reference evidence="2" key="1">
    <citation type="submission" date="2023-03" db="EMBL/GenBank/DDBJ databases">
        <title>Massive genome expansion in bonnet fungi (Mycena s.s.) driven by repeated elements and novel gene families across ecological guilds.</title>
        <authorList>
            <consortium name="Lawrence Berkeley National Laboratory"/>
            <person name="Harder C.B."/>
            <person name="Miyauchi S."/>
            <person name="Viragh M."/>
            <person name="Kuo A."/>
            <person name="Thoen E."/>
            <person name="Andreopoulos B."/>
            <person name="Lu D."/>
            <person name="Skrede I."/>
            <person name="Drula E."/>
            <person name="Henrissat B."/>
            <person name="Morin E."/>
            <person name="Kohler A."/>
            <person name="Barry K."/>
            <person name="LaButti K."/>
            <person name="Morin E."/>
            <person name="Salamov A."/>
            <person name="Lipzen A."/>
            <person name="Mereny Z."/>
            <person name="Hegedus B."/>
            <person name="Baldrian P."/>
            <person name="Stursova M."/>
            <person name="Weitz H."/>
            <person name="Taylor A."/>
            <person name="Grigoriev I.V."/>
            <person name="Nagy L.G."/>
            <person name="Martin F."/>
            <person name="Kauserud H."/>
        </authorList>
    </citation>
    <scope>NUCLEOTIDE SEQUENCE</scope>
    <source>
        <strain evidence="2">CBHHK182m</strain>
    </source>
</reference>
<organism evidence="2 3">
    <name type="scientific">Mycena metata</name>
    <dbReference type="NCBI Taxonomy" id="1033252"/>
    <lineage>
        <taxon>Eukaryota</taxon>
        <taxon>Fungi</taxon>
        <taxon>Dikarya</taxon>
        <taxon>Basidiomycota</taxon>
        <taxon>Agaricomycotina</taxon>
        <taxon>Agaricomycetes</taxon>
        <taxon>Agaricomycetidae</taxon>
        <taxon>Agaricales</taxon>
        <taxon>Marasmiineae</taxon>
        <taxon>Mycenaceae</taxon>
        <taxon>Mycena</taxon>
    </lineage>
</organism>
<feature type="compositionally biased region" description="Basic and acidic residues" evidence="1">
    <location>
        <begin position="221"/>
        <end position="230"/>
    </location>
</feature>
<feature type="region of interest" description="Disordered" evidence="1">
    <location>
        <begin position="92"/>
        <end position="120"/>
    </location>
</feature>
<keyword evidence="3" id="KW-1185">Reference proteome</keyword>
<evidence type="ECO:0000313" key="3">
    <source>
        <dbReference type="Proteomes" id="UP001215598"/>
    </source>
</evidence>